<dbReference type="Proteomes" id="UP000308652">
    <property type="component" value="Unassembled WGS sequence"/>
</dbReference>
<dbReference type="OrthoDB" id="3143642at2759"/>
<dbReference type="AlphaFoldDB" id="A0A5C3M0A6"/>
<protein>
    <submittedName>
        <fullName evidence="2">Uncharacterized protein</fullName>
    </submittedName>
</protein>
<feature type="compositionally biased region" description="Basic and acidic residues" evidence="1">
    <location>
        <begin position="35"/>
        <end position="67"/>
    </location>
</feature>
<organism evidence="2 3">
    <name type="scientific">Crucibulum laeve</name>
    <dbReference type="NCBI Taxonomy" id="68775"/>
    <lineage>
        <taxon>Eukaryota</taxon>
        <taxon>Fungi</taxon>
        <taxon>Dikarya</taxon>
        <taxon>Basidiomycota</taxon>
        <taxon>Agaricomycotina</taxon>
        <taxon>Agaricomycetes</taxon>
        <taxon>Agaricomycetidae</taxon>
        <taxon>Agaricales</taxon>
        <taxon>Agaricineae</taxon>
        <taxon>Nidulariaceae</taxon>
        <taxon>Crucibulum</taxon>
    </lineage>
</organism>
<feature type="region of interest" description="Disordered" evidence="1">
    <location>
        <begin position="1"/>
        <end position="80"/>
    </location>
</feature>
<gene>
    <name evidence="2" type="ORF">BDQ12DRAFT_735721</name>
</gene>
<proteinExistence type="predicted"/>
<reference evidence="2 3" key="1">
    <citation type="journal article" date="2019" name="Nat. Ecol. Evol.">
        <title>Megaphylogeny resolves global patterns of mushroom evolution.</title>
        <authorList>
            <person name="Varga T."/>
            <person name="Krizsan K."/>
            <person name="Foldi C."/>
            <person name="Dima B."/>
            <person name="Sanchez-Garcia M."/>
            <person name="Sanchez-Ramirez S."/>
            <person name="Szollosi G.J."/>
            <person name="Szarkandi J.G."/>
            <person name="Papp V."/>
            <person name="Albert L."/>
            <person name="Andreopoulos W."/>
            <person name="Angelini C."/>
            <person name="Antonin V."/>
            <person name="Barry K.W."/>
            <person name="Bougher N.L."/>
            <person name="Buchanan P."/>
            <person name="Buyck B."/>
            <person name="Bense V."/>
            <person name="Catcheside P."/>
            <person name="Chovatia M."/>
            <person name="Cooper J."/>
            <person name="Damon W."/>
            <person name="Desjardin D."/>
            <person name="Finy P."/>
            <person name="Geml J."/>
            <person name="Haridas S."/>
            <person name="Hughes K."/>
            <person name="Justo A."/>
            <person name="Karasinski D."/>
            <person name="Kautmanova I."/>
            <person name="Kiss B."/>
            <person name="Kocsube S."/>
            <person name="Kotiranta H."/>
            <person name="LaButti K.M."/>
            <person name="Lechner B.E."/>
            <person name="Liimatainen K."/>
            <person name="Lipzen A."/>
            <person name="Lukacs Z."/>
            <person name="Mihaltcheva S."/>
            <person name="Morgado L.N."/>
            <person name="Niskanen T."/>
            <person name="Noordeloos M.E."/>
            <person name="Ohm R.A."/>
            <person name="Ortiz-Santana B."/>
            <person name="Ovrebo C."/>
            <person name="Racz N."/>
            <person name="Riley R."/>
            <person name="Savchenko A."/>
            <person name="Shiryaev A."/>
            <person name="Soop K."/>
            <person name="Spirin V."/>
            <person name="Szebenyi C."/>
            <person name="Tomsovsky M."/>
            <person name="Tulloss R.E."/>
            <person name="Uehling J."/>
            <person name="Grigoriev I.V."/>
            <person name="Vagvolgyi C."/>
            <person name="Papp T."/>
            <person name="Martin F.M."/>
            <person name="Miettinen O."/>
            <person name="Hibbett D.S."/>
            <person name="Nagy L.G."/>
        </authorList>
    </citation>
    <scope>NUCLEOTIDE SEQUENCE [LARGE SCALE GENOMIC DNA]</scope>
    <source>
        <strain evidence="2 3">CBS 166.37</strain>
    </source>
</reference>
<name>A0A5C3M0A6_9AGAR</name>
<dbReference type="EMBL" id="ML213604">
    <property type="protein sequence ID" value="TFK38123.1"/>
    <property type="molecule type" value="Genomic_DNA"/>
</dbReference>
<accession>A0A5C3M0A6</accession>
<evidence type="ECO:0000256" key="1">
    <source>
        <dbReference type="SAM" id="MobiDB-lite"/>
    </source>
</evidence>
<keyword evidence="3" id="KW-1185">Reference proteome</keyword>
<evidence type="ECO:0000313" key="3">
    <source>
        <dbReference type="Proteomes" id="UP000308652"/>
    </source>
</evidence>
<evidence type="ECO:0000313" key="2">
    <source>
        <dbReference type="EMBL" id="TFK38123.1"/>
    </source>
</evidence>
<feature type="compositionally biased region" description="Polar residues" evidence="1">
    <location>
        <begin position="1"/>
        <end position="17"/>
    </location>
</feature>
<sequence>MSPSSLSKPTDLGTQSPPLEATGEEKPMGASSVDSGKHHGHVSDTEQRAEYFKGSDKESAGSAKPEKMGQSLADTLEKQT</sequence>